<comment type="similarity">
    <text evidence="3">Belongs to the NRP synthetase family.</text>
</comment>
<evidence type="ECO:0000313" key="5">
    <source>
        <dbReference type="EMBL" id="KAK4504605.1"/>
    </source>
</evidence>
<proteinExistence type="inferred from homology"/>
<dbReference type="PANTHER" id="PTHR45398:SF1">
    <property type="entry name" value="ENZYME, PUTATIVE (JCVI)-RELATED"/>
    <property type="match status" value="1"/>
</dbReference>
<keyword evidence="6" id="KW-1185">Reference proteome</keyword>
<evidence type="ECO:0000256" key="1">
    <source>
        <dbReference type="ARBA" id="ARBA00022450"/>
    </source>
</evidence>
<dbReference type="InterPro" id="IPR036736">
    <property type="entry name" value="ACP-like_sf"/>
</dbReference>
<dbReference type="EMBL" id="JAXOVC010000002">
    <property type="protein sequence ID" value="KAK4504605.1"/>
    <property type="molecule type" value="Genomic_DNA"/>
</dbReference>
<dbReference type="Gene3D" id="3.30.559.30">
    <property type="entry name" value="Nonribosomal peptide synthetase, condensation domain"/>
    <property type="match status" value="1"/>
</dbReference>
<dbReference type="Gene3D" id="3.30.559.10">
    <property type="entry name" value="Chloramphenicol acetyltransferase-like domain"/>
    <property type="match status" value="2"/>
</dbReference>
<dbReference type="InterPro" id="IPR009081">
    <property type="entry name" value="PP-bd_ACP"/>
</dbReference>
<name>A0ABR0ET05_ZASCE</name>
<dbReference type="Pfam" id="PF00501">
    <property type="entry name" value="AMP-binding"/>
    <property type="match status" value="1"/>
</dbReference>
<evidence type="ECO:0000259" key="4">
    <source>
        <dbReference type="PROSITE" id="PS50075"/>
    </source>
</evidence>
<dbReference type="Pfam" id="PF00668">
    <property type="entry name" value="Condensation"/>
    <property type="match status" value="2"/>
</dbReference>
<dbReference type="InterPro" id="IPR001242">
    <property type="entry name" value="Condensation_dom"/>
</dbReference>
<evidence type="ECO:0000256" key="2">
    <source>
        <dbReference type="ARBA" id="ARBA00022553"/>
    </source>
</evidence>
<dbReference type="InterPro" id="IPR000873">
    <property type="entry name" value="AMP-dep_synth/lig_dom"/>
</dbReference>
<sequence>MLRSLDPADFSFLERVVLGGEVVGSDIISTWADRVQLFPIWAPNETTIANTVVRLRRPEQTGELGYAVNARCWIVRPTGTDLLASIGAPGELLIEGPVLAQGYYGDQAKTVVDLEQALFESLRKHAVPSLLIPIRRMPQTASGKVDRVRVRAWLGTLEPSALSRRVDTAGAPDSPQGDVERQLQQTWAQILNVNAESIGRGNSFFQLGGDSITAMQTVSVLRQNKIALSVQTIMRRKTLAKIAEGVLSQPILETFEDEEIAEKECTRSPIQRLFGELGAFENRFHQSFLIDCKDPFELGAVRDALRIVVDRHPMLRTRFFRPSSSSSWTQTSMSCEKKDICVFAATSGSDAGLESAIEQAHACIDLEKGPVIAVAMVKTPSGFCAFLVAHHMVIDLVSWRTVIHDLEQALQGQSSEPLTSISFQQWVQTEKMQIKRLPLVDGFEMDQRMTERLINAANQAFGAETIDLLLKTLIQLATNLPQLEPQLTTSDFPLLCIDPSQVKELTSHILPGLGINDVMANVEDIFSCVSVADYFLLHQREDPKRHNFTWTVKLSPLEGDPPLDPVRLQSVWKDVLSRHQALRAVFFYIPHQSPWFHQVLLRDCSPRTFQLQAASDLEARRRMQAEPIRFYIEQGLQHGFGVCSTPDGSVYCRLEMNYACTDSTSMGVLWKALCAAYCGRLPKQPRPRFSRYLADIQRQPIQDNTAYWCEFLEDAKPAILPTGHAPEDSKPGIDFVDVSSAIDTAALQSVCRRFDVTVPAVLLTAWGLLVAA</sequence>
<feature type="domain" description="Carrier" evidence="4">
    <location>
        <begin position="174"/>
        <end position="250"/>
    </location>
</feature>
<dbReference type="SUPFAM" id="SSF47336">
    <property type="entry name" value="ACP-like"/>
    <property type="match status" value="1"/>
</dbReference>
<dbReference type="SUPFAM" id="SSF56801">
    <property type="entry name" value="Acetyl-CoA synthetase-like"/>
    <property type="match status" value="1"/>
</dbReference>
<organism evidence="5 6">
    <name type="scientific">Zasmidium cellare</name>
    <name type="common">Wine cellar mold</name>
    <name type="synonym">Racodium cellare</name>
    <dbReference type="NCBI Taxonomy" id="395010"/>
    <lineage>
        <taxon>Eukaryota</taxon>
        <taxon>Fungi</taxon>
        <taxon>Dikarya</taxon>
        <taxon>Ascomycota</taxon>
        <taxon>Pezizomycotina</taxon>
        <taxon>Dothideomycetes</taxon>
        <taxon>Dothideomycetidae</taxon>
        <taxon>Mycosphaerellales</taxon>
        <taxon>Mycosphaerellaceae</taxon>
        <taxon>Zasmidium</taxon>
    </lineage>
</organism>
<dbReference type="Gene3D" id="3.40.50.980">
    <property type="match status" value="1"/>
</dbReference>
<evidence type="ECO:0000313" key="6">
    <source>
        <dbReference type="Proteomes" id="UP001305779"/>
    </source>
</evidence>
<reference evidence="5 6" key="1">
    <citation type="journal article" date="2023" name="G3 (Bethesda)">
        <title>A chromosome-level genome assembly of Zasmidium syzygii isolated from banana leaves.</title>
        <authorList>
            <person name="van Westerhoven A.C."/>
            <person name="Mehrabi R."/>
            <person name="Talebi R."/>
            <person name="Steentjes M.B.F."/>
            <person name="Corcolon B."/>
            <person name="Chong P.A."/>
            <person name="Kema G.H.J."/>
            <person name="Seidl M.F."/>
        </authorList>
    </citation>
    <scope>NUCLEOTIDE SEQUENCE [LARGE SCALE GENOMIC DNA]</scope>
    <source>
        <strain evidence="5 6">P124</strain>
    </source>
</reference>
<dbReference type="PROSITE" id="PS50075">
    <property type="entry name" value="CARRIER"/>
    <property type="match status" value="1"/>
</dbReference>
<keyword evidence="1" id="KW-0596">Phosphopantetheine</keyword>
<protein>
    <recommendedName>
        <fullName evidence="4">Carrier domain-containing protein</fullName>
    </recommendedName>
</protein>
<dbReference type="Gene3D" id="1.10.1200.10">
    <property type="entry name" value="ACP-like"/>
    <property type="match status" value="1"/>
</dbReference>
<dbReference type="PANTHER" id="PTHR45398">
    <property type="match status" value="1"/>
</dbReference>
<keyword evidence="2" id="KW-0597">Phosphoprotein</keyword>
<dbReference type="SUPFAM" id="SSF52777">
    <property type="entry name" value="CoA-dependent acyltransferases"/>
    <property type="match status" value="3"/>
</dbReference>
<dbReference type="Proteomes" id="UP001305779">
    <property type="component" value="Unassembled WGS sequence"/>
</dbReference>
<dbReference type="Gene3D" id="3.30.300.30">
    <property type="match status" value="1"/>
</dbReference>
<dbReference type="InterPro" id="IPR045851">
    <property type="entry name" value="AMP-bd_C_sf"/>
</dbReference>
<comment type="caution">
    <text evidence="5">The sequence shown here is derived from an EMBL/GenBank/DDBJ whole genome shotgun (WGS) entry which is preliminary data.</text>
</comment>
<accession>A0ABR0ET05</accession>
<dbReference type="InterPro" id="IPR023213">
    <property type="entry name" value="CAT-like_dom_sf"/>
</dbReference>
<dbReference type="Pfam" id="PF00550">
    <property type="entry name" value="PP-binding"/>
    <property type="match status" value="1"/>
</dbReference>
<gene>
    <name evidence="5" type="ORF">PRZ48_002566</name>
</gene>
<evidence type="ECO:0000256" key="3">
    <source>
        <dbReference type="ARBA" id="ARBA00029454"/>
    </source>
</evidence>